<dbReference type="RefSeq" id="WP_345313759.1">
    <property type="nucleotide sequence ID" value="NZ_BAABIE010000011.1"/>
</dbReference>
<dbReference type="InterPro" id="IPR044049">
    <property type="entry name" value="EccD_transm"/>
</dbReference>
<evidence type="ECO:0000313" key="9">
    <source>
        <dbReference type="EMBL" id="GAA4753007.1"/>
    </source>
</evidence>
<feature type="domain" description="EccD-like transmembrane" evidence="8">
    <location>
        <begin position="141"/>
        <end position="485"/>
    </location>
</feature>
<organism evidence="9 10">
    <name type="scientific">Gordonia alkaliphila</name>
    <dbReference type="NCBI Taxonomy" id="1053547"/>
    <lineage>
        <taxon>Bacteria</taxon>
        <taxon>Bacillati</taxon>
        <taxon>Actinomycetota</taxon>
        <taxon>Actinomycetes</taxon>
        <taxon>Mycobacteriales</taxon>
        <taxon>Gordoniaceae</taxon>
        <taxon>Gordonia</taxon>
    </lineage>
</organism>
<comment type="subcellular location">
    <subcellularLocation>
        <location evidence="1">Cell membrane</location>
        <topology evidence="1">Multi-pass membrane protein</topology>
    </subcellularLocation>
</comment>
<protein>
    <submittedName>
        <fullName evidence="9">Type VII secretion integral membrane protein EccD</fullName>
    </submittedName>
</protein>
<evidence type="ECO:0000256" key="5">
    <source>
        <dbReference type="ARBA" id="ARBA00022989"/>
    </source>
</evidence>
<dbReference type="Pfam" id="PF19053">
    <property type="entry name" value="EccD"/>
    <property type="match status" value="1"/>
</dbReference>
<keyword evidence="10" id="KW-1185">Reference proteome</keyword>
<gene>
    <name evidence="9" type="primary">eccD</name>
    <name evidence="9" type="ORF">GCM10023217_25230</name>
</gene>
<feature type="transmembrane region" description="Helical" evidence="7">
    <location>
        <begin position="273"/>
        <end position="290"/>
    </location>
</feature>
<keyword evidence="4 7" id="KW-0812">Transmembrane</keyword>
<proteinExistence type="inferred from homology"/>
<comment type="similarity">
    <text evidence="2">Belongs to the EccD/Snm4 family.</text>
</comment>
<keyword evidence="6 7" id="KW-0472">Membrane</keyword>
<feature type="transmembrane region" description="Helical" evidence="7">
    <location>
        <begin position="460"/>
        <end position="483"/>
    </location>
</feature>
<evidence type="ECO:0000256" key="7">
    <source>
        <dbReference type="SAM" id="Phobius"/>
    </source>
</evidence>
<feature type="transmembrane region" description="Helical" evidence="7">
    <location>
        <begin position="218"/>
        <end position="236"/>
    </location>
</feature>
<evidence type="ECO:0000256" key="3">
    <source>
        <dbReference type="ARBA" id="ARBA00022475"/>
    </source>
</evidence>
<dbReference type="Proteomes" id="UP001500822">
    <property type="component" value="Unassembled WGS sequence"/>
</dbReference>
<dbReference type="InterPro" id="IPR024962">
    <property type="entry name" value="YukD-like"/>
</dbReference>
<accession>A0ABP8ZCZ3</accession>
<evidence type="ECO:0000256" key="2">
    <source>
        <dbReference type="ARBA" id="ARBA00006162"/>
    </source>
</evidence>
<sequence length="486" mass="48181">MTTIDEAPSAESGTTVAGPELVRLSVLGADTQLDVALPTGTAIAALLPDLLDLLRLPAPPVDDPDLIDRLPRWTLARIGAAPFPVESTLAEAGVVDGELLVIVDDGPSVPDALVDDVVDGLAQLAGRHALGWTAESARMLGYGAALAGTLFAVTAGRIAPVSAVVGAAVFGATALVLLTAAILGNRAGVDPRSTATLSLCATLTAATAGSFAPQPNTVGPALATAGACGLVAALVVHRSTGVGPALHAGLSTLCALLGGAGLIAMATSGNLRSAAAVVAVVAVYVILLAPRTAIAAARLPLPPVPTLAPPLPEQVGNAVVEGVDSVAAIADLALVDLDRFARRAKLAGGYLTGIVLGGSVIAAAAAVVVATGWGGSLTSLLLCGTIAVALIARGRTHADRTQSAALIAAGTACLLATLAGSDSVAAMVGGGIAVAAVAFVIGTTADAHEFSPLQRRTLELAEYAVIVAIIPLLLWLLGTYRAIREF</sequence>
<feature type="transmembrane region" description="Helical" evidence="7">
    <location>
        <begin position="427"/>
        <end position="448"/>
    </location>
</feature>
<dbReference type="NCBIfam" id="TIGR03920">
    <property type="entry name" value="T7SS_EccD"/>
    <property type="match status" value="1"/>
</dbReference>
<feature type="transmembrane region" description="Helical" evidence="7">
    <location>
        <begin position="248"/>
        <end position="267"/>
    </location>
</feature>
<comment type="caution">
    <text evidence="9">The sequence shown here is derived from an EMBL/GenBank/DDBJ whole genome shotgun (WGS) entry which is preliminary data.</text>
</comment>
<feature type="transmembrane region" description="Helical" evidence="7">
    <location>
        <begin position="347"/>
        <end position="367"/>
    </location>
</feature>
<dbReference type="PIRSF" id="PIRSF017804">
    <property type="entry name" value="Secretion_EccD1"/>
    <property type="match status" value="1"/>
</dbReference>
<evidence type="ECO:0000259" key="8">
    <source>
        <dbReference type="Pfam" id="PF19053"/>
    </source>
</evidence>
<evidence type="ECO:0000256" key="6">
    <source>
        <dbReference type="ARBA" id="ARBA00023136"/>
    </source>
</evidence>
<name>A0ABP8ZCZ3_9ACTN</name>
<keyword evidence="5 7" id="KW-1133">Transmembrane helix</keyword>
<evidence type="ECO:0000313" key="10">
    <source>
        <dbReference type="Proteomes" id="UP001500822"/>
    </source>
</evidence>
<evidence type="ECO:0000256" key="1">
    <source>
        <dbReference type="ARBA" id="ARBA00004651"/>
    </source>
</evidence>
<dbReference type="Pfam" id="PF08817">
    <property type="entry name" value="YukD"/>
    <property type="match status" value="1"/>
</dbReference>
<dbReference type="Gene3D" id="3.10.20.90">
    <property type="entry name" value="Phosphatidylinositol 3-kinase Catalytic Subunit, Chain A, domain 1"/>
    <property type="match status" value="1"/>
</dbReference>
<keyword evidence="3" id="KW-1003">Cell membrane</keyword>
<dbReference type="EMBL" id="BAABIE010000011">
    <property type="protein sequence ID" value="GAA4753007.1"/>
    <property type="molecule type" value="Genomic_DNA"/>
</dbReference>
<feature type="transmembrane region" description="Helical" evidence="7">
    <location>
        <begin position="373"/>
        <end position="392"/>
    </location>
</feature>
<feature type="transmembrane region" description="Helical" evidence="7">
    <location>
        <begin position="164"/>
        <end position="183"/>
    </location>
</feature>
<evidence type="ECO:0000256" key="4">
    <source>
        <dbReference type="ARBA" id="ARBA00022692"/>
    </source>
</evidence>
<dbReference type="InterPro" id="IPR006707">
    <property type="entry name" value="T7SS_EccD"/>
</dbReference>
<reference evidence="10" key="1">
    <citation type="journal article" date="2019" name="Int. J. Syst. Evol. Microbiol.">
        <title>The Global Catalogue of Microorganisms (GCM) 10K type strain sequencing project: providing services to taxonomists for standard genome sequencing and annotation.</title>
        <authorList>
            <consortium name="The Broad Institute Genomics Platform"/>
            <consortium name="The Broad Institute Genome Sequencing Center for Infectious Disease"/>
            <person name="Wu L."/>
            <person name="Ma J."/>
        </authorList>
    </citation>
    <scope>NUCLEOTIDE SEQUENCE [LARGE SCALE GENOMIC DNA]</scope>
    <source>
        <strain evidence="10">JCM 18077</strain>
    </source>
</reference>